<dbReference type="PROSITE" id="PS51462">
    <property type="entry name" value="NUDIX"/>
    <property type="match status" value="1"/>
</dbReference>
<dbReference type="SUPFAM" id="SSF55811">
    <property type="entry name" value="Nudix"/>
    <property type="match status" value="1"/>
</dbReference>
<dbReference type="Pfam" id="PF00293">
    <property type="entry name" value="NUDIX"/>
    <property type="match status" value="1"/>
</dbReference>
<dbReference type="InterPro" id="IPR000086">
    <property type="entry name" value="NUDIX_hydrolase_dom"/>
</dbReference>
<dbReference type="EMBL" id="MHCS01000041">
    <property type="protein sequence ID" value="OGY25678.1"/>
    <property type="molecule type" value="Genomic_DNA"/>
</dbReference>
<organism evidence="3 4">
    <name type="scientific">Candidatus Woykebacteria bacterium RBG_16_43_9</name>
    <dbReference type="NCBI Taxonomy" id="1802596"/>
    <lineage>
        <taxon>Bacteria</taxon>
        <taxon>Candidatus Woykeibacteriota</taxon>
    </lineage>
</organism>
<protein>
    <recommendedName>
        <fullName evidence="2">Nudix hydrolase domain-containing protein</fullName>
    </recommendedName>
</protein>
<dbReference type="Gene3D" id="3.90.79.10">
    <property type="entry name" value="Nucleoside Triphosphate Pyrophosphohydrolase"/>
    <property type="match status" value="1"/>
</dbReference>
<evidence type="ECO:0000313" key="3">
    <source>
        <dbReference type="EMBL" id="OGY25678.1"/>
    </source>
</evidence>
<dbReference type="STRING" id="1802596.A2Z11_04460"/>
<dbReference type="GO" id="GO:0006167">
    <property type="term" value="P:AMP biosynthetic process"/>
    <property type="evidence" value="ECO:0007669"/>
    <property type="project" value="TreeGrafter"/>
</dbReference>
<dbReference type="PANTHER" id="PTHR21340">
    <property type="entry name" value="DIADENOSINE 5,5-P1,P4-TETRAPHOSPHATE PYROPHOSPHOHYDROLASE MUTT"/>
    <property type="match status" value="1"/>
</dbReference>
<sequence>MRRIINKVALAVFKDNKLLLVRSHKNEKVFYSLGGKIDEGETDIDCLKREVREEIGCDIDLKSVKFLNQFEEIAHGKENTWLVIRMYEGKLIGEAKPSSEIAEIGWFDSKSDRSNLSEMARRQFMPWLTEHGYIN</sequence>
<evidence type="ECO:0000313" key="4">
    <source>
        <dbReference type="Proteomes" id="UP000176389"/>
    </source>
</evidence>
<dbReference type="Proteomes" id="UP000176389">
    <property type="component" value="Unassembled WGS sequence"/>
</dbReference>
<dbReference type="InterPro" id="IPR051325">
    <property type="entry name" value="Nudix_hydrolase_domain"/>
</dbReference>
<reference evidence="3 4" key="1">
    <citation type="journal article" date="2016" name="Nat. Commun.">
        <title>Thousands of microbial genomes shed light on interconnected biogeochemical processes in an aquifer system.</title>
        <authorList>
            <person name="Anantharaman K."/>
            <person name="Brown C.T."/>
            <person name="Hug L.A."/>
            <person name="Sharon I."/>
            <person name="Castelle C.J."/>
            <person name="Probst A.J."/>
            <person name="Thomas B.C."/>
            <person name="Singh A."/>
            <person name="Wilkins M.J."/>
            <person name="Karaoz U."/>
            <person name="Brodie E.L."/>
            <person name="Williams K.H."/>
            <person name="Hubbard S.S."/>
            <person name="Banfield J.F."/>
        </authorList>
    </citation>
    <scope>NUCLEOTIDE SEQUENCE [LARGE SCALE GENOMIC DNA]</scope>
</reference>
<dbReference type="GO" id="GO:0004081">
    <property type="term" value="F:bis(5'-nucleosyl)-tetraphosphatase (asymmetrical) activity"/>
    <property type="evidence" value="ECO:0007669"/>
    <property type="project" value="TreeGrafter"/>
</dbReference>
<dbReference type="InterPro" id="IPR015797">
    <property type="entry name" value="NUDIX_hydrolase-like_dom_sf"/>
</dbReference>
<evidence type="ECO:0000256" key="1">
    <source>
        <dbReference type="ARBA" id="ARBA00022801"/>
    </source>
</evidence>
<dbReference type="PANTHER" id="PTHR21340:SF0">
    <property type="entry name" value="BIS(5'-NUCLEOSYL)-TETRAPHOSPHATASE [ASYMMETRICAL]"/>
    <property type="match status" value="1"/>
</dbReference>
<gene>
    <name evidence="3" type="ORF">A2Z11_04460</name>
</gene>
<dbReference type="InterPro" id="IPR020084">
    <property type="entry name" value="NUDIX_hydrolase_CS"/>
</dbReference>
<comment type="caution">
    <text evidence="3">The sequence shown here is derived from an EMBL/GenBank/DDBJ whole genome shotgun (WGS) entry which is preliminary data.</text>
</comment>
<dbReference type="AlphaFoldDB" id="A0A1G1WDA9"/>
<evidence type="ECO:0000259" key="2">
    <source>
        <dbReference type="PROSITE" id="PS51462"/>
    </source>
</evidence>
<proteinExistence type="predicted"/>
<feature type="domain" description="Nudix hydrolase" evidence="2">
    <location>
        <begin position="1"/>
        <end position="130"/>
    </location>
</feature>
<name>A0A1G1WDA9_9BACT</name>
<accession>A0A1G1WDA9</accession>
<dbReference type="PROSITE" id="PS00893">
    <property type="entry name" value="NUDIX_BOX"/>
    <property type="match status" value="1"/>
</dbReference>
<dbReference type="CDD" id="cd04690">
    <property type="entry name" value="NUDIX_Hydrolase"/>
    <property type="match status" value="1"/>
</dbReference>
<keyword evidence="1" id="KW-0378">Hydrolase</keyword>
<dbReference type="GO" id="GO:0006754">
    <property type="term" value="P:ATP biosynthetic process"/>
    <property type="evidence" value="ECO:0007669"/>
    <property type="project" value="TreeGrafter"/>
</dbReference>